<reference evidence="2" key="1">
    <citation type="journal article" date="2014" name="Nat. Genet.">
        <title>Genome and transcriptome of the porcine whipworm Trichuris suis.</title>
        <authorList>
            <person name="Jex A.R."/>
            <person name="Nejsum P."/>
            <person name="Schwarz E.M."/>
            <person name="Hu L."/>
            <person name="Young N.D."/>
            <person name="Hall R.S."/>
            <person name="Korhonen P.K."/>
            <person name="Liao S."/>
            <person name="Thamsborg S."/>
            <person name="Xia J."/>
            <person name="Xu P."/>
            <person name="Wang S."/>
            <person name="Scheerlinck J.P."/>
            <person name="Hofmann A."/>
            <person name="Sternberg P.W."/>
            <person name="Wang J."/>
            <person name="Gasser R.B."/>
        </authorList>
    </citation>
    <scope>NUCLEOTIDE SEQUENCE [LARGE SCALE GENOMIC DNA]</scope>
    <source>
        <strain evidence="2">DCEP-RM93F</strain>
    </source>
</reference>
<accession>A0A085NEF4</accession>
<organism evidence="2">
    <name type="scientific">Trichuris suis</name>
    <name type="common">pig whipworm</name>
    <dbReference type="NCBI Taxonomy" id="68888"/>
    <lineage>
        <taxon>Eukaryota</taxon>
        <taxon>Metazoa</taxon>
        <taxon>Ecdysozoa</taxon>
        <taxon>Nematoda</taxon>
        <taxon>Enoplea</taxon>
        <taxon>Dorylaimia</taxon>
        <taxon>Trichinellida</taxon>
        <taxon>Trichuridae</taxon>
        <taxon>Trichuris</taxon>
    </lineage>
</organism>
<name>A0A085NEF4_9BILA</name>
<evidence type="ECO:0000313" key="2">
    <source>
        <dbReference type="EMBL" id="KFD67850.1"/>
    </source>
</evidence>
<feature type="non-terminal residue" evidence="2">
    <location>
        <position position="1"/>
    </location>
</feature>
<gene>
    <name evidence="2" type="ORF">M514_19933</name>
</gene>
<dbReference type="AlphaFoldDB" id="A0A085NEF4"/>
<feature type="non-terminal residue" evidence="2">
    <location>
        <position position="94"/>
    </location>
</feature>
<evidence type="ECO:0000256" key="1">
    <source>
        <dbReference type="SAM" id="MobiDB-lite"/>
    </source>
</evidence>
<feature type="region of interest" description="Disordered" evidence="1">
    <location>
        <begin position="58"/>
        <end position="94"/>
    </location>
</feature>
<proteinExistence type="predicted"/>
<dbReference type="EMBL" id="KL367510">
    <property type="protein sequence ID" value="KFD67850.1"/>
    <property type="molecule type" value="Genomic_DNA"/>
</dbReference>
<protein>
    <submittedName>
        <fullName evidence="2">Uncharacterized protein</fullName>
    </submittedName>
</protein>
<dbReference type="Proteomes" id="UP000030758">
    <property type="component" value="Unassembled WGS sequence"/>
</dbReference>
<sequence length="94" mass="10615">LSSTAYSCSLLRWISSNLHPCKGKRQEEPELESTVISHVERSLCVMLLTNPFNRCNEDAGSDQNVRKDHAKSLLSTKNIQMGSKGADNRRLKRK</sequence>